<evidence type="ECO:0000313" key="1">
    <source>
        <dbReference type="EMBL" id="BAB54832.1"/>
    </source>
</evidence>
<dbReference type="HOGENOM" id="CLU_100985_0_0_5"/>
<reference evidence="1 2" key="1">
    <citation type="journal article" date="2000" name="DNA Res.">
        <title>Complete genome structure of the nitrogen-fixing symbiotic bacterium Mesorhizobium loti.</title>
        <authorList>
            <person name="Kaneko T."/>
            <person name="Nakamura Y."/>
            <person name="Sato S."/>
            <person name="Asamizu E."/>
            <person name="Kato T."/>
            <person name="Sasamoto S."/>
            <person name="Watanabe A."/>
            <person name="Idesawa K."/>
            <person name="Ishikawa A."/>
            <person name="Kawashima K."/>
            <person name="Kimura T."/>
            <person name="Kishida Y."/>
            <person name="Kiyokawa C."/>
            <person name="Kohara M."/>
            <person name="Matsumoto M."/>
            <person name="Matsuno A."/>
            <person name="Mochizuki Y."/>
            <person name="Nakayama S."/>
            <person name="Nakazaki N."/>
            <person name="Shimpo S."/>
            <person name="Sugimoto M."/>
            <person name="Takeuchi C."/>
            <person name="Yamada M."/>
            <person name="Tabata S."/>
        </authorList>
    </citation>
    <scope>NUCLEOTIDE SEQUENCE [LARGE SCALE GENOMIC DNA]</scope>
    <source>
        <strain evidence="2">LMG 29417 / CECT 9101 / MAFF 303099</strain>
        <plasmid evidence="1 2">pMLb</plasmid>
    </source>
</reference>
<dbReference type="RefSeq" id="WP_010916144.1">
    <property type="nucleotide sequence ID" value="NC_002682.1"/>
</dbReference>
<dbReference type="EMBL" id="AP003017">
    <property type="protein sequence ID" value="BAB54832.1"/>
    <property type="molecule type" value="Genomic_DNA"/>
</dbReference>
<dbReference type="AlphaFoldDB" id="Q98P23"/>
<evidence type="ECO:0000313" key="2">
    <source>
        <dbReference type="Proteomes" id="UP000000552"/>
    </source>
</evidence>
<protein>
    <submittedName>
        <fullName evidence="1">Mll9766 protein</fullName>
    </submittedName>
</protein>
<dbReference type="KEGG" id="mlo:mll9766"/>
<gene>
    <name evidence="1" type="ordered locus">mll9766</name>
</gene>
<name>Q98P23_RHILO</name>
<geneLocation type="plasmid" evidence="1 2">
    <name>pMLb</name>
</geneLocation>
<keyword evidence="1" id="KW-0614">Plasmid</keyword>
<accession>Q98P23</accession>
<organism evidence="1 2">
    <name type="scientific">Mesorhizobium japonicum (strain LMG 29417 / CECT 9101 / MAFF 303099)</name>
    <name type="common">Mesorhizobium loti (strain MAFF 303099)</name>
    <dbReference type="NCBI Taxonomy" id="266835"/>
    <lineage>
        <taxon>Bacteria</taxon>
        <taxon>Pseudomonadati</taxon>
        <taxon>Pseudomonadota</taxon>
        <taxon>Alphaproteobacteria</taxon>
        <taxon>Hyphomicrobiales</taxon>
        <taxon>Phyllobacteriaceae</taxon>
        <taxon>Mesorhizobium</taxon>
    </lineage>
</organism>
<sequence>MHGGRNTVIVAMALLAVWLYSGRLLGFRSWEWHQKLVLEVDTPTGTKTGGSTVAIHASTDPKWVPISAADGIRSEVKGEASFVEISPGKYLFATVDSNSPAERAAFTFPAKKGVNAYDQLDAIERVREARTVWRGKYPDLFTFLNNSDPSSVEKVDPNNLEASFGPGVFLKRITLEITNEPVTDGAIGKILAWLPDYYKTQFDGSQGIVYVGKYESPANSLSSGAFKTP</sequence>
<dbReference type="eggNOG" id="ENOG50332EF">
    <property type="taxonomic scope" value="Bacteria"/>
</dbReference>
<proteinExistence type="predicted"/>
<dbReference type="Proteomes" id="UP000000552">
    <property type="component" value="Plasmid pMLb"/>
</dbReference>